<organism evidence="2 3">
    <name type="scientific">Caldimicrobium thiodismutans</name>
    <dbReference type="NCBI Taxonomy" id="1653476"/>
    <lineage>
        <taxon>Bacteria</taxon>
        <taxon>Pseudomonadati</taxon>
        <taxon>Thermodesulfobacteriota</taxon>
        <taxon>Thermodesulfobacteria</taxon>
        <taxon>Thermodesulfobacteriales</taxon>
        <taxon>Thermodesulfobacteriaceae</taxon>
        <taxon>Caldimicrobium</taxon>
    </lineage>
</organism>
<keyword evidence="1" id="KW-0472">Membrane</keyword>
<accession>A0A0U5AZD1</accession>
<evidence type="ECO:0000313" key="2">
    <source>
        <dbReference type="EMBL" id="BAU23097.1"/>
    </source>
</evidence>
<dbReference type="STRING" id="1653476.THC_0705"/>
<sequence length="298" mass="34485">MGVKFEGRDYDIDQGRFQSIHIPKAKEDDIWKRDFYQEIFNIENKKIEEWIKNVGPEKNKNEIETKLKQFTEFLSGEKDKILKSFDKDEYRHMYQEGKESNKYLIFLILSIIGETAILIVQSLMGGGFNPLILLYAGLLAVGGWLLGKVWANFSIKYEAQHKGVYDPTKHPSVFNLIYFILGVALTLFVAFVRAFTDEGFDIQVFILTILLALVVAFFESQRAICLKKKDLATTGQMMAHLILASKKHKEILPTYILLYEEIVNKPKESVVNQNNQAKEHMDMLNHNRESQQNQNPQN</sequence>
<gene>
    <name evidence="2" type="ORF">THC_0705</name>
</gene>
<feature type="transmembrane region" description="Helical" evidence="1">
    <location>
        <begin position="103"/>
        <end position="124"/>
    </location>
</feature>
<proteinExistence type="predicted"/>
<feature type="transmembrane region" description="Helical" evidence="1">
    <location>
        <begin position="202"/>
        <end position="219"/>
    </location>
</feature>
<keyword evidence="1" id="KW-1133">Transmembrane helix</keyword>
<reference evidence="3" key="2">
    <citation type="journal article" date="2016" name="Int. J. Syst. Evol. Microbiol.">
        <title>Caldimicrobium thiodismutans sp. nov., a sulfur-disproportionating bacterium isolated from a hot spring.</title>
        <authorList>
            <person name="Kojima H."/>
            <person name="Umezawa K."/>
            <person name="Fukui M."/>
        </authorList>
    </citation>
    <scope>NUCLEOTIDE SEQUENCE [LARGE SCALE GENOMIC DNA]</scope>
    <source>
        <strain evidence="3">TF1</strain>
    </source>
</reference>
<evidence type="ECO:0000256" key="1">
    <source>
        <dbReference type="SAM" id="Phobius"/>
    </source>
</evidence>
<feature type="transmembrane region" description="Helical" evidence="1">
    <location>
        <begin position="130"/>
        <end position="151"/>
    </location>
</feature>
<keyword evidence="1" id="KW-0812">Transmembrane</keyword>
<reference evidence="2 3" key="1">
    <citation type="journal article" date="2016" name="Int. J. Syst. Evol. Microbiol.">
        <title>Caldimicrobium thiodismutans sp. nov., a sulfur-disproportionating bacterium isolated from a hot spring, and emended description of the genus Caldimicrobium.</title>
        <authorList>
            <person name="Kojima H."/>
            <person name="Umezawa K."/>
            <person name="Fukui M."/>
        </authorList>
    </citation>
    <scope>NUCLEOTIDE SEQUENCE [LARGE SCALE GENOMIC DNA]</scope>
    <source>
        <strain evidence="2 3">TF1</strain>
    </source>
</reference>
<dbReference type="KEGG" id="cthi:THC_0705"/>
<dbReference type="Proteomes" id="UP000068196">
    <property type="component" value="Chromosome"/>
</dbReference>
<name>A0A0U5AZD1_9BACT</name>
<dbReference type="EMBL" id="AP014945">
    <property type="protein sequence ID" value="BAU23097.1"/>
    <property type="molecule type" value="Genomic_DNA"/>
</dbReference>
<dbReference type="AlphaFoldDB" id="A0A0U5AZD1"/>
<evidence type="ECO:0000313" key="3">
    <source>
        <dbReference type="Proteomes" id="UP000068196"/>
    </source>
</evidence>
<dbReference type="RefSeq" id="WP_068513404.1">
    <property type="nucleotide sequence ID" value="NZ_AP014945.1"/>
</dbReference>
<feature type="transmembrane region" description="Helical" evidence="1">
    <location>
        <begin position="172"/>
        <end position="196"/>
    </location>
</feature>
<keyword evidence="3" id="KW-1185">Reference proteome</keyword>
<protein>
    <submittedName>
        <fullName evidence="2">Uncharacterized protein</fullName>
    </submittedName>
</protein>